<dbReference type="AlphaFoldDB" id="A0A1K0J6H2"/>
<organism evidence="2">
    <name type="scientific">Cupriavidus necator</name>
    <name type="common">Alcaligenes eutrophus</name>
    <name type="synonym">Ralstonia eutropha</name>
    <dbReference type="NCBI Taxonomy" id="106590"/>
    <lineage>
        <taxon>Bacteria</taxon>
        <taxon>Pseudomonadati</taxon>
        <taxon>Pseudomonadota</taxon>
        <taxon>Betaproteobacteria</taxon>
        <taxon>Burkholderiales</taxon>
        <taxon>Burkholderiaceae</taxon>
        <taxon>Cupriavidus</taxon>
    </lineage>
</organism>
<sequence length="70" mass="7789">MPQDQTGQITMEQSRDVDGRITQQQGQNDHDCMPAVSEPTHGRITVPHAVTVGGPGRAHDIWRQWVDSRA</sequence>
<feature type="region of interest" description="Disordered" evidence="1">
    <location>
        <begin position="1"/>
        <end position="30"/>
    </location>
</feature>
<name>A0A1K0J6H2_CUPNE</name>
<dbReference type="EMBL" id="FMSH01000107">
    <property type="protein sequence ID" value="SCU74682.1"/>
    <property type="molecule type" value="Genomic_DNA"/>
</dbReference>
<gene>
    <name evidence="2" type="ORF">CNECB9_1950022</name>
</gene>
<proteinExistence type="predicted"/>
<reference evidence="2" key="1">
    <citation type="submission" date="2016-09" db="EMBL/GenBank/DDBJ databases">
        <authorList>
            <person name="Capua I."/>
            <person name="De Benedictis P."/>
            <person name="Joannis T."/>
            <person name="Lombin L.H."/>
            <person name="Cattoli G."/>
        </authorList>
    </citation>
    <scope>NUCLEOTIDE SEQUENCE</scope>
    <source>
        <strain evidence="2">B9</strain>
    </source>
</reference>
<evidence type="ECO:0000256" key="1">
    <source>
        <dbReference type="SAM" id="MobiDB-lite"/>
    </source>
</evidence>
<evidence type="ECO:0000313" key="2">
    <source>
        <dbReference type="EMBL" id="SCU74682.1"/>
    </source>
</evidence>
<protein>
    <submittedName>
        <fullName evidence="2">Uncharacterized protein</fullName>
    </submittedName>
</protein>
<feature type="compositionally biased region" description="Polar residues" evidence="1">
    <location>
        <begin position="1"/>
        <end position="12"/>
    </location>
</feature>
<accession>A0A1K0J6H2</accession>